<dbReference type="Pfam" id="PF02814">
    <property type="entry name" value="UreE_N"/>
    <property type="match status" value="1"/>
</dbReference>
<keyword evidence="3 5" id="KW-0533">Nickel</keyword>
<dbReference type="InterPro" id="IPR012406">
    <property type="entry name" value="UreE"/>
</dbReference>
<dbReference type="Pfam" id="PF05194">
    <property type="entry name" value="UreE_C"/>
    <property type="match status" value="1"/>
</dbReference>
<dbReference type="SUPFAM" id="SSF69737">
    <property type="entry name" value="Urease metallochaperone UreE, C-terminal domain"/>
    <property type="match status" value="1"/>
</dbReference>
<comment type="subcellular location">
    <subcellularLocation>
        <location evidence="1 5">Cytoplasm</location>
    </subcellularLocation>
</comment>
<accession>A0ABT9Y4Q1</accession>
<dbReference type="Proteomes" id="UP001239167">
    <property type="component" value="Unassembled WGS sequence"/>
</dbReference>
<evidence type="ECO:0000259" key="6">
    <source>
        <dbReference type="SMART" id="SM00988"/>
    </source>
</evidence>
<evidence type="ECO:0000256" key="5">
    <source>
        <dbReference type="HAMAP-Rule" id="MF_00822"/>
    </source>
</evidence>
<dbReference type="Gene3D" id="3.30.70.790">
    <property type="entry name" value="UreE, C-terminal domain"/>
    <property type="match status" value="1"/>
</dbReference>
<evidence type="ECO:0000313" key="7">
    <source>
        <dbReference type="EMBL" id="MDQ0202719.1"/>
    </source>
</evidence>
<dbReference type="CDD" id="cd00571">
    <property type="entry name" value="UreE"/>
    <property type="match status" value="1"/>
</dbReference>
<evidence type="ECO:0000256" key="1">
    <source>
        <dbReference type="ARBA" id="ARBA00004496"/>
    </source>
</evidence>
<dbReference type="Gene3D" id="2.60.260.20">
    <property type="entry name" value="Urease metallochaperone UreE, N-terminal domain"/>
    <property type="match status" value="1"/>
</dbReference>
<dbReference type="RefSeq" id="WP_307222640.1">
    <property type="nucleotide sequence ID" value="NZ_CP116940.1"/>
</dbReference>
<name>A0ABT9Y4Q1_9FIRM</name>
<dbReference type="InterPro" id="IPR007864">
    <property type="entry name" value="UreE_C_dom"/>
</dbReference>
<comment type="caution">
    <text evidence="7">The sequence shown here is derived from an EMBL/GenBank/DDBJ whole genome shotgun (WGS) entry which is preliminary data.</text>
</comment>
<evidence type="ECO:0000256" key="4">
    <source>
        <dbReference type="ARBA" id="ARBA00023186"/>
    </source>
</evidence>
<evidence type="ECO:0000256" key="2">
    <source>
        <dbReference type="ARBA" id="ARBA00022490"/>
    </source>
</evidence>
<protein>
    <recommendedName>
        <fullName evidence="5">Urease accessory protein UreE</fullName>
    </recommendedName>
</protein>
<dbReference type="InterPro" id="IPR036118">
    <property type="entry name" value="UreE_N_sf"/>
</dbReference>
<organism evidence="7 8">
    <name type="scientific">Pectinatus haikarae</name>
    <dbReference type="NCBI Taxonomy" id="349096"/>
    <lineage>
        <taxon>Bacteria</taxon>
        <taxon>Bacillati</taxon>
        <taxon>Bacillota</taxon>
        <taxon>Negativicutes</taxon>
        <taxon>Selenomonadales</taxon>
        <taxon>Selenomonadaceae</taxon>
        <taxon>Pectinatus</taxon>
    </lineage>
</organism>
<dbReference type="SUPFAM" id="SSF69287">
    <property type="entry name" value="Urease metallochaperone UreE, N-terminal domain"/>
    <property type="match status" value="1"/>
</dbReference>
<feature type="domain" description="UreE urease accessory N-terminal" evidence="6">
    <location>
        <begin position="6"/>
        <end position="72"/>
    </location>
</feature>
<dbReference type="EMBL" id="JAUSUE010000002">
    <property type="protein sequence ID" value="MDQ0202719.1"/>
    <property type="molecule type" value="Genomic_DNA"/>
</dbReference>
<proteinExistence type="inferred from homology"/>
<sequence length="171" mass="19681">MLIEHIKGNIRDGYFKNMTVDKVSIEWYDSKKKIHRLLSDKGRDIAVRLSAEEQSRGLCQGDVLAVFDGEAVTVDIIPSKCIIVSRVTKMEMITLCYETGNRHSPFYYVPDSENFLIPYDHPFEELLHKLNIHFAVENRRLDDRQRICASAGHNHVHVPVSHAHATESEHE</sequence>
<dbReference type="InterPro" id="IPR004029">
    <property type="entry name" value="UreE_N"/>
</dbReference>
<dbReference type="SMART" id="SM00988">
    <property type="entry name" value="UreE_N"/>
    <property type="match status" value="1"/>
</dbReference>
<gene>
    <name evidence="5" type="primary">ureE</name>
    <name evidence="7" type="ORF">J2S01_000412</name>
</gene>
<keyword evidence="2 5" id="KW-0963">Cytoplasm</keyword>
<keyword evidence="8" id="KW-1185">Reference proteome</keyword>
<keyword evidence="4 5" id="KW-0143">Chaperone</keyword>
<reference evidence="7 8" key="1">
    <citation type="submission" date="2023-07" db="EMBL/GenBank/DDBJ databases">
        <title>Genomic Encyclopedia of Type Strains, Phase IV (KMG-IV): sequencing the most valuable type-strain genomes for metagenomic binning, comparative biology and taxonomic classification.</title>
        <authorList>
            <person name="Goeker M."/>
        </authorList>
    </citation>
    <scope>NUCLEOTIDE SEQUENCE [LARGE SCALE GENOMIC DNA]</scope>
    <source>
        <strain evidence="7 8">DSM 16980</strain>
    </source>
</reference>
<evidence type="ECO:0000313" key="8">
    <source>
        <dbReference type="Proteomes" id="UP001239167"/>
    </source>
</evidence>
<evidence type="ECO:0000256" key="3">
    <source>
        <dbReference type="ARBA" id="ARBA00022596"/>
    </source>
</evidence>
<dbReference type="HAMAP" id="MF_00822">
    <property type="entry name" value="UreE"/>
    <property type="match status" value="1"/>
</dbReference>
<comment type="function">
    <text evidence="5">Involved in urease metallocenter assembly. Binds nickel. Probably functions as a nickel donor during metallocenter assembly.</text>
</comment>
<comment type="similarity">
    <text evidence="5">Belongs to the UreE family.</text>
</comment>
<dbReference type="PIRSF" id="PIRSF036402">
    <property type="entry name" value="Ureas_acces_UreE"/>
    <property type="match status" value="1"/>
</dbReference>